<dbReference type="PANTHER" id="PTHR15141:SF76">
    <property type="entry name" value="TRANSCRIPTION ELONGATION FACTOR B POLYPEPTIDE 3"/>
    <property type="match status" value="1"/>
</dbReference>
<keyword evidence="1" id="KW-0175">Coiled coil</keyword>
<dbReference type="InterPro" id="IPR010684">
    <property type="entry name" value="RNA_pol_II_trans_fac_SIII_A"/>
</dbReference>
<dbReference type="PANTHER" id="PTHR15141">
    <property type="entry name" value="TRANSCRIPTION ELONGATION FACTOR B POLYPEPTIDE 3"/>
    <property type="match status" value="1"/>
</dbReference>
<feature type="region of interest" description="Disordered" evidence="2">
    <location>
        <begin position="229"/>
        <end position="268"/>
    </location>
</feature>
<evidence type="ECO:0000256" key="2">
    <source>
        <dbReference type="SAM" id="MobiDB-lite"/>
    </source>
</evidence>
<accession>A0A3N4HFX6</accession>
<reference evidence="3 4" key="1">
    <citation type="journal article" date="2018" name="Nat. Ecol. Evol.">
        <title>Pezizomycetes genomes reveal the molecular basis of ectomycorrhizal truffle lifestyle.</title>
        <authorList>
            <person name="Murat C."/>
            <person name="Payen T."/>
            <person name="Noel B."/>
            <person name="Kuo A."/>
            <person name="Morin E."/>
            <person name="Chen J."/>
            <person name="Kohler A."/>
            <person name="Krizsan K."/>
            <person name="Balestrini R."/>
            <person name="Da Silva C."/>
            <person name="Montanini B."/>
            <person name="Hainaut M."/>
            <person name="Levati E."/>
            <person name="Barry K.W."/>
            <person name="Belfiori B."/>
            <person name="Cichocki N."/>
            <person name="Clum A."/>
            <person name="Dockter R.B."/>
            <person name="Fauchery L."/>
            <person name="Guy J."/>
            <person name="Iotti M."/>
            <person name="Le Tacon F."/>
            <person name="Lindquist E.A."/>
            <person name="Lipzen A."/>
            <person name="Malagnac F."/>
            <person name="Mello A."/>
            <person name="Molinier V."/>
            <person name="Miyauchi S."/>
            <person name="Poulain J."/>
            <person name="Riccioni C."/>
            <person name="Rubini A."/>
            <person name="Sitrit Y."/>
            <person name="Splivallo R."/>
            <person name="Traeger S."/>
            <person name="Wang M."/>
            <person name="Zifcakova L."/>
            <person name="Wipf D."/>
            <person name="Zambonelli A."/>
            <person name="Paolocci F."/>
            <person name="Nowrousian M."/>
            <person name="Ottonello S."/>
            <person name="Baldrian P."/>
            <person name="Spatafora J.W."/>
            <person name="Henrissat B."/>
            <person name="Nagy L.G."/>
            <person name="Aury J.M."/>
            <person name="Wincker P."/>
            <person name="Grigoriev I.V."/>
            <person name="Bonfante P."/>
            <person name="Martin F.M."/>
        </authorList>
    </citation>
    <scope>NUCLEOTIDE SEQUENCE [LARGE SCALE GENOMIC DNA]</scope>
    <source>
        <strain evidence="3 4">RN42</strain>
    </source>
</reference>
<dbReference type="GO" id="GO:0070449">
    <property type="term" value="C:elongin complex"/>
    <property type="evidence" value="ECO:0007669"/>
    <property type="project" value="InterPro"/>
</dbReference>
<keyword evidence="4" id="KW-1185">Reference proteome</keyword>
<feature type="coiled-coil region" evidence="1">
    <location>
        <begin position="106"/>
        <end position="133"/>
    </location>
</feature>
<protein>
    <recommendedName>
        <fullName evidence="5">Elongin-A</fullName>
    </recommendedName>
</protein>
<dbReference type="EMBL" id="ML119836">
    <property type="protein sequence ID" value="RPA73023.1"/>
    <property type="molecule type" value="Genomic_DNA"/>
</dbReference>
<dbReference type="InterPro" id="IPR051870">
    <property type="entry name" value="Elongin-A_domain"/>
</dbReference>
<dbReference type="GO" id="GO:0006368">
    <property type="term" value="P:transcription elongation by RNA polymerase II"/>
    <property type="evidence" value="ECO:0007669"/>
    <property type="project" value="InterPro"/>
</dbReference>
<evidence type="ECO:0000313" key="3">
    <source>
        <dbReference type="EMBL" id="RPA73023.1"/>
    </source>
</evidence>
<evidence type="ECO:0000313" key="4">
    <source>
        <dbReference type="Proteomes" id="UP000275078"/>
    </source>
</evidence>
<proteinExistence type="predicted"/>
<dbReference type="Gene3D" id="6.10.250.3180">
    <property type="match status" value="1"/>
</dbReference>
<organism evidence="3 4">
    <name type="scientific">Ascobolus immersus RN42</name>
    <dbReference type="NCBI Taxonomy" id="1160509"/>
    <lineage>
        <taxon>Eukaryota</taxon>
        <taxon>Fungi</taxon>
        <taxon>Dikarya</taxon>
        <taxon>Ascomycota</taxon>
        <taxon>Pezizomycotina</taxon>
        <taxon>Pezizomycetes</taxon>
        <taxon>Pezizales</taxon>
        <taxon>Ascobolaceae</taxon>
        <taxon>Ascobolus</taxon>
    </lineage>
</organism>
<evidence type="ECO:0000256" key="1">
    <source>
        <dbReference type="SAM" id="Coils"/>
    </source>
</evidence>
<evidence type="ECO:0008006" key="5">
    <source>
        <dbReference type="Google" id="ProtNLM"/>
    </source>
</evidence>
<dbReference type="OrthoDB" id="21513at2759"/>
<dbReference type="Proteomes" id="UP000275078">
    <property type="component" value="Unassembled WGS sequence"/>
</dbReference>
<dbReference type="STRING" id="1160509.A0A3N4HFX6"/>
<dbReference type="Pfam" id="PF06881">
    <property type="entry name" value="Elongin_A"/>
    <property type="match status" value="1"/>
</dbReference>
<dbReference type="AlphaFoldDB" id="A0A3N4HFX6"/>
<gene>
    <name evidence="3" type="ORF">BJ508DRAFT_314183</name>
</gene>
<name>A0A3N4HFX6_ASCIM</name>
<sequence length="268" mass="30634">MDHTTQKPAGCPTLKSMIIQQLVRNLKVIQDVGDMEYDFCRPFLRNLKNPEQLRTIEKNSRQIIGHDKELWANIIRSRFSKNIDDYPVPKRKDWYRVYLEISAQYEEEKRAHAAKLKAEVDALKEAKSKKRAILINKAPASFKRAKISATGFGRSTKEQNALQKAMKETATYTKNMNVAARYQQGQVRRELNGNRPIITKESRIEDIAAERAAKRGKEVVDGSVLESRLGGVHHRPSGRKGNAGMRFTPGNKDVEPASLMRNKDGRYR</sequence>